<protein>
    <recommendedName>
        <fullName evidence="3">Kazal-like domain-containing protein</fullName>
    </recommendedName>
</protein>
<evidence type="ECO:0000313" key="2">
    <source>
        <dbReference type="Proteomes" id="UP000827092"/>
    </source>
</evidence>
<accession>A0AAV6U5I9</accession>
<organism evidence="1 2">
    <name type="scientific">Oedothorax gibbosus</name>
    <dbReference type="NCBI Taxonomy" id="931172"/>
    <lineage>
        <taxon>Eukaryota</taxon>
        <taxon>Metazoa</taxon>
        <taxon>Ecdysozoa</taxon>
        <taxon>Arthropoda</taxon>
        <taxon>Chelicerata</taxon>
        <taxon>Arachnida</taxon>
        <taxon>Araneae</taxon>
        <taxon>Araneomorphae</taxon>
        <taxon>Entelegynae</taxon>
        <taxon>Araneoidea</taxon>
        <taxon>Linyphiidae</taxon>
        <taxon>Erigoninae</taxon>
        <taxon>Oedothorax</taxon>
    </lineage>
</organism>
<comment type="caution">
    <text evidence="1">The sequence shown here is derived from an EMBL/GenBank/DDBJ whole genome shotgun (WGS) entry which is preliminary data.</text>
</comment>
<gene>
    <name evidence="1" type="ORF">JTE90_014121</name>
</gene>
<dbReference type="AlphaFoldDB" id="A0AAV6U5I9"/>
<evidence type="ECO:0000313" key="1">
    <source>
        <dbReference type="EMBL" id="KAG8178914.1"/>
    </source>
</evidence>
<evidence type="ECO:0008006" key="3">
    <source>
        <dbReference type="Google" id="ProtNLM"/>
    </source>
</evidence>
<proteinExistence type="predicted"/>
<reference evidence="1 2" key="1">
    <citation type="journal article" date="2022" name="Nat. Ecol. Evol.">
        <title>A masculinizing supergene underlies an exaggerated male reproductive morph in a spider.</title>
        <authorList>
            <person name="Hendrickx F."/>
            <person name="De Corte Z."/>
            <person name="Sonet G."/>
            <person name="Van Belleghem S.M."/>
            <person name="Kostlbacher S."/>
            <person name="Vangestel C."/>
        </authorList>
    </citation>
    <scope>NUCLEOTIDE SEQUENCE [LARGE SCALE GENOMIC DNA]</scope>
    <source>
        <strain evidence="1">W744_W776</strain>
    </source>
</reference>
<sequence length="138" mass="15934">MEEENSRNNDEKNRNKHMRKENNLHIQAFHQLQSISFSLFFLQEGLEIFSYVSRPVVHFANKIKEYSSVENSTFIVQQPIIQVNHNADESVYSIDCCINACVTLFEKGDPCPMPINNGGQPLTEKCRNECDYKKGTCK</sequence>
<dbReference type="Proteomes" id="UP000827092">
    <property type="component" value="Unassembled WGS sequence"/>
</dbReference>
<keyword evidence="2" id="KW-1185">Reference proteome</keyword>
<dbReference type="EMBL" id="JAFNEN010000659">
    <property type="protein sequence ID" value="KAG8178914.1"/>
    <property type="molecule type" value="Genomic_DNA"/>
</dbReference>
<name>A0AAV6U5I9_9ARAC</name>